<evidence type="ECO:0000256" key="1">
    <source>
        <dbReference type="SAM" id="Phobius"/>
    </source>
</evidence>
<gene>
    <name evidence="2" type="ORF">VNO77_30513</name>
</gene>
<reference evidence="2 3" key="1">
    <citation type="submission" date="2024-01" db="EMBL/GenBank/DDBJ databases">
        <title>The genomes of 5 underutilized Papilionoideae crops provide insights into root nodulation and disease resistanc.</title>
        <authorList>
            <person name="Jiang F."/>
        </authorList>
    </citation>
    <scope>NUCLEOTIDE SEQUENCE [LARGE SCALE GENOMIC DNA]</scope>
    <source>
        <strain evidence="2">LVBAO_FW01</strain>
        <tissue evidence="2">Leaves</tissue>
    </source>
</reference>
<evidence type="ECO:0000313" key="2">
    <source>
        <dbReference type="EMBL" id="KAK7320748.1"/>
    </source>
</evidence>
<evidence type="ECO:0000313" key="3">
    <source>
        <dbReference type="Proteomes" id="UP001367508"/>
    </source>
</evidence>
<accession>A0AAN9Q7A0</accession>
<keyword evidence="3" id="KW-1185">Reference proteome</keyword>
<dbReference type="Proteomes" id="UP001367508">
    <property type="component" value="Unassembled WGS sequence"/>
</dbReference>
<keyword evidence="1" id="KW-0812">Transmembrane</keyword>
<keyword evidence="1" id="KW-0472">Membrane</keyword>
<name>A0AAN9Q7A0_CANGL</name>
<feature type="transmembrane region" description="Helical" evidence="1">
    <location>
        <begin position="16"/>
        <end position="36"/>
    </location>
</feature>
<dbReference type="AlphaFoldDB" id="A0AAN9Q7A0"/>
<comment type="caution">
    <text evidence="2">The sequence shown here is derived from an EMBL/GenBank/DDBJ whole genome shotgun (WGS) entry which is preliminary data.</text>
</comment>
<sequence>MRLFVGQGPEFLLLDWISYFIYVSACISFIFCRIFVVSLQVVLFLRLLVSSGTAGLVLCFINWDVQSLRALLRFSKWLGVGAGYMLSNFIDSHHM</sequence>
<protein>
    <submittedName>
        <fullName evidence="2">Uncharacterized protein</fullName>
    </submittedName>
</protein>
<feature type="transmembrane region" description="Helical" evidence="1">
    <location>
        <begin position="43"/>
        <end position="63"/>
    </location>
</feature>
<organism evidence="2 3">
    <name type="scientific">Canavalia gladiata</name>
    <name type="common">Sword bean</name>
    <name type="synonym">Dolichos gladiatus</name>
    <dbReference type="NCBI Taxonomy" id="3824"/>
    <lineage>
        <taxon>Eukaryota</taxon>
        <taxon>Viridiplantae</taxon>
        <taxon>Streptophyta</taxon>
        <taxon>Embryophyta</taxon>
        <taxon>Tracheophyta</taxon>
        <taxon>Spermatophyta</taxon>
        <taxon>Magnoliopsida</taxon>
        <taxon>eudicotyledons</taxon>
        <taxon>Gunneridae</taxon>
        <taxon>Pentapetalae</taxon>
        <taxon>rosids</taxon>
        <taxon>fabids</taxon>
        <taxon>Fabales</taxon>
        <taxon>Fabaceae</taxon>
        <taxon>Papilionoideae</taxon>
        <taxon>50 kb inversion clade</taxon>
        <taxon>NPAAA clade</taxon>
        <taxon>indigoferoid/millettioid clade</taxon>
        <taxon>Phaseoleae</taxon>
        <taxon>Canavalia</taxon>
    </lineage>
</organism>
<proteinExistence type="predicted"/>
<keyword evidence="1" id="KW-1133">Transmembrane helix</keyword>
<dbReference type="EMBL" id="JAYMYQ010000007">
    <property type="protein sequence ID" value="KAK7320748.1"/>
    <property type="molecule type" value="Genomic_DNA"/>
</dbReference>